<dbReference type="RefSeq" id="WP_136377791.1">
    <property type="nucleotide sequence ID" value="NZ_SLUB01000001.1"/>
</dbReference>
<dbReference type="SUPFAM" id="SSF56281">
    <property type="entry name" value="Metallo-hydrolase/oxidoreductase"/>
    <property type="match status" value="1"/>
</dbReference>
<dbReference type="Gene3D" id="3.60.15.10">
    <property type="entry name" value="Ribonuclease Z/Hydroxyacylglutathione hydrolase-like"/>
    <property type="match status" value="1"/>
</dbReference>
<evidence type="ECO:0000256" key="2">
    <source>
        <dbReference type="ARBA" id="ARBA00022723"/>
    </source>
</evidence>
<dbReference type="PANTHER" id="PTHR46233:SF3">
    <property type="entry name" value="HYDROXYACYLGLUTATHIONE HYDROLASE GLOC"/>
    <property type="match status" value="1"/>
</dbReference>
<dbReference type="InterPro" id="IPR036866">
    <property type="entry name" value="RibonucZ/Hydroxyglut_hydro"/>
</dbReference>
<keyword evidence="7" id="KW-1185">Reference proteome</keyword>
<evidence type="ECO:0000259" key="5">
    <source>
        <dbReference type="SMART" id="SM00849"/>
    </source>
</evidence>
<keyword evidence="2" id="KW-0479">Metal-binding</keyword>
<dbReference type="OrthoDB" id="9802248at2"/>
<accession>A0A4S3Q0R6</accession>
<dbReference type="Pfam" id="PF00753">
    <property type="entry name" value="Lactamase_B"/>
    <property type="match status" value="1"/>
</dbReference>
<organism evidence="6 7">
    <name type="scientific">Bacillus timonensis</name>
    <dbReference type="NCBI Taxonomy" id="1033734"/>
    <lineage>
        <taxon>Bacteria</taxon>
        <taxon>Bacillati</taxon>
        <taxon>Bacillota</taxon>
        <taxon>Bacilli</taxon>
        <taxon>Bacillales</taxon>
        <taxon>Bacillaceae</taxon>
        <taxon>Bacillus</taxon>
    </lineage>
</organism>
<gene>
    <name evidence="6" type="ORF">E1I69_01070</name>
</gene>
<proteinExistence type="predicted"/>
<dbReference type="SMART" id="SM00849">
    <property type="entry name" value="Lactamase_B"/>
    <property type="match status" value="1"/>
</dbReference>
<feature type="domain" description="Metallo-beta-lactamase" evidence="5">
    <location>
        <begin position="12"/>
        <end position="192"/>
    </location>
</feature>
<sequence length="214" mass="23433">MKWQRIPLGPLQTNAYILANTKKECVIFDPGGDGQILTAILRKQGLTPTAILLTHAHFDHIGAIDDCLAQWKIPVYIQEKEKNWLKDSALNGSAYFIPGQEILSKADPDILPIEGEFSVGDFTFDLFYTPGHSPGSVSYHCKELGVVFSGDALFQGSIGRTDLPGGSHEQLLDSIHKKLLTLPEETIVLSGHGPETTIEAEMDSNPFLNGFNLS</sequence>
<dbReference type="InterPro" id="IPR001279">
    <property type="entry name" value="Metallo-B-lactamas"/>
</dbReference>
<evidence type="ECO:0000313" key="6">
    <source>
        <dbReference type="EMBL" id="THE15476.1"/>
    </source>
</evidence>
<dbReference type="PANTHER" id="PTHR46233">
    <property type="entry name" value="HYDROXYACYLGLUTATHIONE HYDROLASE GLOC"/>
    <property type="match status" value="1"/>
</dbReference>
<keyword evidence="4" id="KW-0862">Zinc</keyword>
<evidence type="ECO:0000256" key="1">
    <source>
        <dbReference type="ARBA" id="ARBA00001947"/>
    </source>
</evidence>
<dbReference type="InterPro" id="IPR051453">
    <property type="entry name" value="MBL_Glyoxalase_II"/>
</dbReference>
<dbReference type="CDD" id="cd06262">
    <property type="entry name" value="metallo-hydrolase-like_MBL-fold"/>
    <property type="match status" value="1"/>
</dbReference>
<dbReference type="GO" id="GO:0016787">
    <property type="term" value="F:hydrolase activity"/>
    <property type="evidence" value="ECO:0007669"/>
    <property type="project" value="UniProtKB-KW"/>
</dbReference>
<comment type="cofactor">
    <cofactor evidence="1">
        <name>Zn(2+)</name>
        <dbReference type="ChEBI" id="CHEBI:29105"/>
    </cofactor>
</comment>
<evidence type="ECO:0000256" key="4">
    <source>
        <dbReference type="ARBA" id="ARBA00022833"/>
    </source>
</evidence>
<dbReference type="STRING" id="1033734.GCA_000285535_03484"/>
<keyword evidence="3 6" id="KW-0378">Hydrolase</keyword>
<evidence type="ECO:0000256" key="3">
    <source>
        <dbReference type="ARBA" id="ARBA00022801"/>
    </source>
</evidence>
<evidence type="ECO:0000313" key="7">
    <source>
        <dbReference type="Proteomes" id="UP000306477"/>
    </source>
</evidence>
<comment type="caution">
    <text evidence="6">The sequence shown here is derived from an EMBL/GenBank/DDBJ whole genome shotgun (WGS) entry which is preliminary data.</text>
</comment>
<name>A0A4S3Q0R6_9BACI</name>
<dbReference type="GO" id="GO:0046872">
    <property type="term" value="F:metal ion binding"/>
    <property type="evidence" value="ECO:0007669"/>
    <property type="project" value="UniProtKB-KW"/>
</dbReference>
<dbReference type="EMBL" id="SLUB01000001">
    <property type="protein sequence ID" value="THE15476.1"/>
    <property type="molecule type" value="Genomic_DNA"/>
</dbReference>
<dbReference type="AlphaFoldDB" id="A0A4S3Q0R6"/>
<protein>
    <submittedName>
        <fullName evidence="6">MBL fold metallo-hydrolase</fullName>
    </submittedName>
</protein>
<dbReference type="Proteomes" id="UP000306477">
    <property type="component" value="Unassembled WGS sequence"/>
</dbReference>
<reference evidence="6 7" key="1">
    <citation type="journal article" date="2019" name="Indoor Air">
        <title>Impacts of indoor surface finishes on bacterial viability.</title>
        <authorList>
            <person name="Hu J."/>
            <person name="Maamar S.B."/>
            <person name="Glawe A.J."/>
            <person name="Gottel N."/>
            <person name="Gilbert J.A."/>
            <person name="Hartmann E.M."/>
        </authorList>
    </citation>
    <scope>NUCLEOTIDE SEQUENCE [LARGE SCALE GENOMIC DNA]</scope>
    <source>
        <strain evidence="6 7">AF060A6</strain>
    </source>
</reference>